<evidence type="ECO:0000256" key="2">
    <source>
        <dbReference type="ARBA" id="ARBA00022741"/>
    </source>
</evidence>
<comment type="function">
    <text evidence="6">Forms membrane-associated dynamic filaments that are essential for cell shape determination. Acts by regulating cell wall synthesis and cell elongation, and thus cell shape. A feedback loop between cell geometry and MreB localization may maintain elongated cell shape by targeting cell wall growth to regions of negative cell wall curvature.</text>
</comment>
<dbReference type="Gene3D" id="3.30.420.40">
    <property type="match status" value="2"/>
</dbReference>
<evidence type="ECO:0000313" key="8">
    <source>
        <dbReference type="Proteomes" id="UP000186777"/>
    </source>
</evidence>
<dbReference type="CDD" id="cd10225">
    <property type="entry name" value="ASKHA_NBD_MreB-like"/>
    <property type="match status" value="1"/>
</dbReference>
<comment type="caution">
    <text evidence="7">The sequence shown here is derived from an EMBL/GenBank/DDBJ whole genome shotgun (WGS) entry which is preliminary data.</text>
</comment>
<dbReference type="InterPro" id="IPR056546">
    <property type="entry name" value="MreB_MamK-like"/>
</dbReference>
<dbReference type="PRINTS" id="PR01652">
    <property type="entry name" value="SHAPEPROTEIN"/>
</dbReference>
<protein>
    <recommendedName>
        <fullName evidence="6">Cell shape-determining protein MreB</fullName>
    </recommendedName>
</protein>
<dbReference type="STRING" id="626940.BHW43_00480"/>
<dbReference type="GO" id="GO:0005524">
    <property type="term" value="F:ATP binding"/>
    <property type="evidence" value="ECO:0007669"/>
    <property type="project" value="UniProtKB-KW"/>
</dbReference>
<comment type="subunit">
    <text evidence="6">Forms polymers.</text>
</comment>
<dbReference type="NCBIfam" id="TIGR00904">
    <property type="entry name" value="mreB"/>
    <property type="match status" value="1"/>
</dbReference>
<evidence type="ECO:0000313" key="7">
    <source>
        <dbReference type="EMBL" id="OLA39406.1"/>
    </source>
</evidence>
<proteinExistence type="inferred from homology"/>
<comment type="subcellular location">
    <subcellularLocation>
        <location evidence="6">Cytoplasm</location>
    </subcellularLocation>
    <text evidence="6">Membrane-associated.</text>
</comment>
<keyword evidence="2 6" id="KW-0547">Nucleotide-binding</keyword>
<keyword evidence="4 6" id="KW-0133">Cell shape</keyword>
<feature type="binding site" evidence="6">
    <location>
        <begin position="157"/>
        <end position="159"/>
    </location>
    <ligand>
        <name>ATP</name>
        <dbReference type="ChEBI" id="CHEBI:30616"/>
    </ligand>
</feature>
<dbReference type="EMBL" id="MNTG01000001">
    <property type="protein sequence ID" value="OLA39406.1"/>
    <property type="molecule type" value="Genomic_DNA"/>
</dbReference>
<dbReference type="GO" id="GO:0008360">
    <property type="term" value="P:regulation of cell shape"/>
    <property type="evidence" value="ECO:0007669"/>
    <property type="project" value="UniProtKB-UniRule"/>
</dbReference>
<accession>A0A1Q6RAP6</accession>
<dbReference type="GO" id="GO:0005737">
    <property type="term" value="C:cytoplasm"/>
    <property type="evidence" value="ECO:0007669"/>
    <property type="project" value="UniProtKB-SubCell"/>
</dbReference>
<dbReference type="RefSeq" id="WP_210685046.1">
    <property type="nucleotide sequence ID" value="NZ_CAJLOJ010000001.1"/>
</dbReference>
<dbReference type="HAMAP" id="MF_02207">
    <property type="entry name" value="MreB"/>
    <property type="match status" value="1"/>
</dbReference>
<organism evidence="7 8">
    <name type="scientific">Phascolarctobacterium succinatutens</name>
    <dbReference type="NCBI Taxonomy" id="626940"/>
    <lineage>
        <taxon>Bacteria</taxon>
        <taxon>Bacillati</taxon>
        <taxon>Bacillota</taxon>
        <taxon>Negativicutes</taxon>
        <taxon>Acidaminococcales</taxon>
        <taxon>Acidaminococcaceae</taxon>
        <taxon>Phascolarctobacterium</taxon>
    </lineage>
</organism>
<dbReference type="SUPFAM" id="SSF53067">
    <property type="entry name" value="Actin-like ATPase domain"/>
    <property type="match status" value="2"/>
</dbReference>
<dbReference type="GO" id="GO:0000902">
    <property type="term" value="P:cell morphogenesis"/>
    <property type="evidence" value="ECO:0007669"/>
    <property type="project" value="InterPro"/>
</dbReference>
<dbReference type="InterPro" id="IPR043129">
    <property type="entry name" value="ATPase_NBD"/>
</dbReference>
<evidence type="ECO:0000256" key="3">
    <source>
        <dbReference type="ARBA" id="ARBA00022840"/>
    </source>
</evidence>
<dbReference type="PANTHER" id="PTHR42749:SF4">
    <property type="entry name" value="CELL SHAPE-DETERMINING PROTEIN MBL"/>
    <property type="match status" value="1"/>
</dbReference>
<evidence type="ECO:0000256" key="1">
    <source>
        <dbReference type="ARBA" id="ARBA00022490"/>
    </source>
</evidence>
<keyword evidence="3 6" id="KW-0067">ATP-binding</keyword>
<dbReference type="NCBIfam" id="NF010539">
    <property type="entry name" value="PRK13927.1"/>
    <property type="match status" value="1"/>
</dbReference>
<evidence type="ECO:0000256" key="6">
    <source>
        <dbReference type="HAMAP-Rule" id="MF_02207"/>
    </source>
</evidence>
<feature type="binding site" evidence="6">
    <location>
        <begin position="13"/>
        <end position="15"/>
    </location>
    <ligand>
        <name>ATP</name>
        <dbReference type="ChEBI" id="CHEBI:30616"/>
    </ligand>
</feature>
<evidence type="ECO:0000256" key="4">
    <source>
        <dbReference type="ARBA" id="ARBA00022960"/>
    </source>
</evidence>
<dbReference type="AlphaFoldDB" id="A0A1Q6RAP6"/>
<comment type="similarity">
    <text evidence="5 6">Belongs to the FtsA/MreB family.</text>
</comment>
<keyword evidence="1 6" id="KW-0963">Cytoplasm</keyword>
<dbReference type="PANTHER" id="PTHR42749">
    <property type="entry name" value="CELL SHAPE-DETERMINING PROTEIN MREB"/>
    <property type="match status" value="1"/>
</dbReference>
<dbReference type="Proteomes" id="UP000186777">
    <property type="component" value="Unassembled WGS sequence"/>
</dbReference>
<feature type="binding site" evidence="6">
    <location>
        <begin position="205"/>
        <end position="208"/>
    </location>
    <ligand>
        <name>ATP</name>
        <dbReference type="ChEBI" id="CHEBI:30616"/>
    </ligand>
</feature>
<dbReference type="InterPro" id="IPR004753">
    <property type="entry name" value="MreB"/>
</dbReference>
<dbReference type="Pfam" id="PF06723">
    <property type="entry name" value="MreB_Mbl"/>
    <property type="match status" value="1"/>
</dbReference>
<gene>
    <name evidence="6" type="primary">mreB</name>
    <name evidence="7" type="ORF">BHW43_00480</name>
</gene>
<name>A0A1Q6RAP6_9FIRM</name>
<feature type="binding site" evidence="6">
    <location>
        <begin position="285"/>
        <end position="288"/>
    </location>
    <ligand>
        <name>ATP</name>
        <dbReference type="ChEBI" id="CHEBI:30616"/>
    </ligand>
</feature>
<evidence type="ECO:0000256" key="5">
    <source>
        <dbReference type="ARBA" id="ARBA00023458"/>
    </source>
</evidence>
<sequence length="341" mass="35894">MFKSMDIGIDLGTANILVYVKGKGVVLKEPSVVAIDKVRNKVLAVGDDAREMLGRAPGSIVAIRPLKEGVIANYTVTQKLLAYVIEKVAGKSLFFKPRVMTCVPIGITSVEKRAVMEATTQGGASKTYLIEEPLAAALGAGIDISVPRGNMVVDIGGGTTDIAVLSLGGIVVDSSIRIGGDHFDEAIVRHVKKVHNVLIGERTAEEIKMNVATVITDGRHESITVRGRDMVTGLPTTFSVSSEDCRVALEDAVASLIATVRGVLEKCPPELAADIVDNGIYLTGGGALLDGLAEIMQRETGITTHIADDPLECVALGTGKALENLDKLHPGTVYTASNLVD</sequence>
<reference evidence="7 8" key="1">
    <citation type="journal article" date="2016" name="Nat. Biotechnol.">
        <title>Measurement of bacterial replication rates in microbial communities.</title>
        <authorList>
            <person name="Brown C.T."/>
            <person name="Olm M.R."/>
            <person name="Thomas B.C."/>
            <person name="Banfield J.F."/>
        </authorList>
    </citation>
    <scope>NUCLEOTIDE SEQUENCE [LARGE SCALE GENOMIC DNA]</scope>
    <source>
        <strain evidence="7">46_33</strain>
    </source>
</reference>